<evidence type="ECO:0000256" key="6">
    <source>
        <dbReference type="SAM" id="SignalP"/>
    </source>
</evidence>
<dbReference type="PANTHER" id="PTHR30290">
    <property type="entry name" value="PERIPLASMIC BINDING COMPONENT OF ABC TRANSPORTER"/>
    <property type="match status" value="1"/>
</dbReference>
<keyword evidence="5" id="KW-0574">Periplasm</keyword>
<feature type="domain" description="Solute-binding protein family 5" evidence="7">
    <location>
        <begin position="76"/>
        <end position="431"/>
    </location>
</feature>
<evidence type="ECO:0000256" key="5">
    <source>
        <dbReference type="ARBA" id="ARBA00022764"/>
    </source>
</evidence>
<evidence type="ECO:0000256" key="4">
    <source>
        <dbReference type="ARBA" id="ARBA00022729"/>
    </source>
</evidence>
<feature type="chain" id="PRO_5047462473" evidence="6">
    <location>
        <begin position="30"/>
        <end position="528"/>
    </location>
</feature>
<evidence type="ECO:0000259" key="7">
    <source>
        <dbReference type="Pfam" id="PF00496"/>
    </source>
</evidence>
<keyword evidence="4 6" id="KW-0732">Signal</keyword>
<dbReference type="InterPro" id="IPR039424">
    <property type="entry name" value="SBP_5"/>
</dbReference>
<dbReference type="PANTHER" id="PTHR30290:SF9">
    <property type="entry name" value="OLIGOPEPTIDE-BINDING PROTEIN APPA"/>
    <property type="match status" value="1"/>
</dbReference>
<keyword evidence="3" id="KW-0813">Transport</keyword>
<accession>A0ABW3V365</accession>
<dbReference type="Pfam" id="PF00496">
    <property type="entry name" value="SBP_bac_5"/>
    <property type="match status" value="1"/>
</dbReference>
<dbReference type="Gene3D" id="3.10.105.10">
    <property type="entry name" value="Dipeptide-binding Protein, Domain 3"/>
    <property type="match status" value="1"/>
</dbReference>
<comment type="similarity">
    <text evidence="2">Belongs to the bacterial solute-binding protein 5 family.</text>
</comment>
<dbReference type="RefSeq" id="WP_289388567.1">
    <property type="nucleotide sequence ID" value="NZ_JAUCBM010000014.1"/>
</dbReference>
<feature type="signal peptide" evidence="6">
    <location>
        <begin position="1"/>
        <end position="29"/>
    </location>
</feature>
<gene>
    <name evidence="8" type="ORF">ACFQ35_04310</name>
</gene>
<dbReference type="InterPro" id="IPR030678">
    <property type="entry name" value="Peptide/Ni-bd"/>
</dbReference>
<name>A0ABW3V365_9HYPH</name>
<dbReference type="SUPFAM" id="SSF53850">
    <property type="entry name" value="Periplasmic binding protein-like II"/>
    <property type="match status" value="1"/>
</dbReference>
<comment type="caution">
    <text evidence="8">The sequence shown here is derived from an EMBL/GenBank/DDBJ whole genome shotgun (WGS) entry which is preliminary data.</text>
</comment>
<evidence type="ECO:0000313" key="9">
    <source>
        <dbReference type="Proteomes" id="UP001597263"/>
    </source>
</evidence>
<dbReference type="InterPro" id="IPR000914">
    <property type="entry name" value="SBP_5_dom"/>
</dbReference>
<reference evidence="9" key="1">
    <citation type="journal article" date="2019" name="Int. J. Syst. Evol. Microbiol.">
        <title>The Global Catalogue of Microorganisms (GCM) 10K type strain sequencing project: providing services to taxonomists for standard genome sequencing and annotation.</title>
        <authorList>
            <consortium name="The Broad Institute Genomics Platform"/>
            <consortium name="The Broad Institute Genome Sequencing Center for Infectious Disease"/>
            <person name="Wu L."/>
            <person name="Ma J."/>
        </authorList>
    </citation>
    <scope>NUCLEOTIDE SEQUENCE [LARGE SCALE GENOMIC DNA]</scope>
    <source>
        <strain evidence="9">CCUG 49584</strain>
    </source>
</reference>
<evidence type="ECO:0000256" key="3">
    <source>
        <dbReference type="ARBA" id="ARBA00022448"/>
    </source>
</evidence>
<evidence type="ECO:0000256" key="2">
    <source>
        <dbReference type="ARBA" id="ARBA00005695"/>
    </source>
</evidence>
<proteinExistence type="inferred from homology"/>
<dbReference type="EMBL" id="JBHTMA010000025">
    <property type="protein sequence ID" value="MFD1226384.1"/>
    <property type="molecule type" value="Genomic_DNA"/>
</dbReference>
<comment type="subcellular location">
    <subcellularLocation>
        <location evidence="1">Periplasm</location>
    </subcellularLocation>
</comment>
<organism evidence="8 9">
    <name type="scientific">Pseudochrobactrum kiredjianiae</name>
    <dbReference type="NCBI Taxonomy" id="386305"/>
    <lineage>
        <taxon>Bacteria</taxon>
        <taxon>Pseudomonadati</taxon>
        <taxon>Pseudomonadota</taxon>
        <taxon>Alphaproteobacteria</taxon>
        <taxon>Hyphomicrobiales</taxon>
        <taxon>Brucellaceae</taxon>
        <taxon>Pseudochrobactrum</taxon>
    </lineage>
</organism>
<evidence type="ECO:0000256" key="1">
    <source>
        <dbReference type="ARBA" id="ARBA00004418"/>
    </source>
</evidence>
<evidence type="ECO:0000313" key="8">
    <source>
        <dbReference type="EMBL" id="MFD1226384.1"/>
    </source>
</evidence>
<dbReference type="PIRSF" id="PIRSF002741">
    <property type="entry name" value="MppA"/>
    <property type="match status" value="1"/>
</dbReference>
<sequence>MNRRDFLLSSAAFLLTTQTLLSTSLPVQASGSEVVIVLSSDETGAPHLDPIRATLLSVAADLIYDRLIAMSDQHTFHPHLAESWQESEDGMNWTFRLKKNVRFHDGEPFNADTIVWWVSKYVDSANQHVSGAIEKVVILDEHTVRFEMSRPDPNLLYNLASYFMGIPSPKAYEAANGSFGVTEAVGTGPYKLENFSVGQETVLVANEDYAWGSELSENKGAPALERLVLREIQDASTAFLEMNTGGADILLGVPTEFIPQMKANSEIELRNMPATGTSYLQFNTKSAPFSDPQFRQAVACAVDQEPIRQAVFGGSGTTAHQFLASSLDESKVRPEVLIRYNVEKAKQLLDQAGWKAGADDMRIKDGVPLKIQLWSTSETAYKRIAEIVQAQLRNIGFAVDVTLFDSASMKDALRKGDYQMAVSHYDWDNTDILSWFFSGENIPHPNSTRWDDPRSEELRKDAENAARNWQERVAKFKTYHENLLENFVFVPLHEFEKTIAINSGRIVLPEKLRTTALGSVTLLDAKWQ</sequence>
<dbReference type="Proteomes" id="UP001597263">
    <property type="component" value="Unassembled WGS sequence"/>
</dbReference>
<keyword evidence="9" id="KW-1185">Reference proteome</keyword>
<protein>
    <submittedName>
        <fullName evidence="8">ABC transporter substrate-binding protein</fullName>
    </submittedName>
</protein>
<dbReference type="Gene3D" id="3.40.190.10">
    <property type="entry name" value="Periplasmic binding protein-like II"/>
    <property type="match status" value="1"/>
</dbReference>